<gene>
    <name evidence="1" type="ORF">BDN72DRAFT_833084</name>
</gene>
<proteinExistence type="predicted"/>
<evidence type="ECO:0000313" key="1">
    <source>
        <dbReference type="EMBL" id="TFK74587.1"/>
    </source>
</evidence>
<keyword evidence="2" id="KW-1185">Reference proteome</keyword>
<name>A0ACD3BC53_9AGAR</name>
<protein>
    <submittedName>
        <fullName evidence="1">Uncharacterized protein</fullName>
    </submittedName>
</protein>
<evidence type="ECO:0000313" key="2">
    <source>
        <dbReference type="Proteomes" id="UP000308600"/>
    </source>
</evidence>
<sequence>MLSSRLQHFKFNTPARFSSHIRAFSAAQRKPPGSSSSSGNKPNNAEPEFISTERKTAFVRAWNFIESPAHAFAIVRAVEEKYGPVEEFKFPRDFEIPSKYQSRGWIVFKDPKSFERIPPNSEVLHIPAPDVDPDQPGGISLNELLPLLEPRKRMQLRQDKPLADFSNFMGDILEHAEETEASRNKSGKTISFRIERARSEHYTKGEDMPPSPPPEHVQRQFSEAFVNWGGFYKLKPIPSSTVITDEELFGESKLDHVRMRRALRKHAQLLGVPSPYEYDDSVEQGGDGAQEPVREVKKSEDEKPVEWEPLPGAEDDEGVLPRRKK</sequence>
<accession>A0ACD3BC53</accession>
<dbReference type="EMBL" id="ML208267">
    <property type="protein sequence ID" value="TFK74587.1"/>
    <property type="molecule type" value="Genomic_DNA"/>
</dbReference>
<organism evidence="1 2">
    <name type="scientific">Pluteus cervinus</name>
    <dbReference type="NCBI Taxonomy" id="181527"/>
    <lineage>
        <taxon>Eukaryota</taxon>
        <taxon>Fungi</taxon>
        <taxon>Dikarya</taxon>
        <taxon>Basidiomycota</taxon>
        <taxon>Agaricomycotina</taxon>
        <taxon>Agaricomycetes</taxon>
        <taxon>Agaricomycetidae</taxon>
        <taxon>Agaricales</taxon>
        <taxon>Pluteineae</taxon>
        <taxon>Pluteaceae</taxon>
        <taxon>Pluteus</taxon>
    </lineage>
</organism>
<reference evidence="1 2" key="1">
    <citation type="journal article" date="2019" name="Nat. Ecol. Evol.">
        <title>Megaphylogeny resolves global patterns of mushroom evolution.</title>
        <authorList>
            <person name="Varga T."/>
            <person name="Krizsan K."/>
            <person name="Foldi C."/>
            <person name="Dima B."/>
            <person name="Sanchez-Garcia M."/>
            <person name="Sanchez-Ramirez S."/>
            <person name="Szollosi G.J."/>
            <person name="Szarkandi J.G."/>
            <person name="Papp V."/>
            <person name="Albert L."/>
            <person name="Andreopoulos W."/>
            <person name="Angelini C."/>
            <person name="Antonin V."/>
            <person name="Barry K.W."/>
            <person name="Bougher N.L."/>
            <person name="Buchanan P."/>
            <person name="Buyck B."/>
            <person name="Bense V."/>
            <person name="Catcheside P."/>
            <person name="Chovatia M."/>
            <person name="Cooper J."/>
            <person name="Damon W."/>
            <person name="Desjardin D."/>
            <person name="Finy P."/>
            <person name="Geml J."/>
            <person name="Haridas S."/>
            <person name="Hughes K."/>
            <person name="Justo A."/>
            <person name="Karasinski D."/>
            <person name="Kautmanova I."/>
            <person name="Kiss B."/>
            <person name="Kocsube S."/>
            <person name="Kotiranta H."/>
            <person name="LaButti K.M."/>
            <person name="Lechner B.E."/>
            <person name="Liimatainen K."/>
            <person name="Lipzen A."/>
            <person name="Lukacs Z."/>
            <person name="Mihaltcheva S."/>
            <person name="Morgado L.N."/>
            <person name="Niskanen T."/>
            <person name="Noordeloos M.E."/>
            <person name="Ohm R.A."/>
            <person name="Ortiz-Santana B."/>
            <person name="Ovrebo C."/>
            <person name="Racz N."/>
            <person name="Riley R."/>
            <person name="Savchenko A."/>
            <person name="Shiryaev A."/>
            <person name="Soop K."/>
            <person name="Spirin V."/>
            <person name="Szebenyi C."/>
            <person name="Tomsovsky M."/>
            <person name="Tulloss R.E."/>
            <person name="Uehling J."/>
            <person name="Grigoriev I.V."/>
            <person name="Vagvolgyi C."/>
            <person name="Papp T."/>
            <person name="Martin F.M."/>
            <person name="Miettinen O."/>
            <person name="Hibbett D.S."/>
            <person name="Nagy L.G."/>
        </authorList>
    </citation>
    <scope>NUCLEOTIDE SEQUENCE [LARGE SCALE GENOMIC DNA]</scope>
    <source>
        <strain evidence="1 2">NL-1719</strain>
    </source>
</reference>
<dbReference type="Proteomes" id="UP000308600">
    <property type="component" value="Unassembled WGS sequence"/>
</dbReference>